<keyword evidence="6" id="KW-0997">Cell inner membrane</keyword>
<evidence type="ECO:0000256" key="7">
    <source>
        <dbReference type="ARBA" id="ARBA00022729"/>
    </source>
</evidence>
<evidence type="ECO:0000313" key="10">
    <source>
        <dbReference type="EMBL" id="MDR6550377.1"/>
    </source>
</evidence>
<dbReference type="PANTHER" id="PTHR30024">
    <property type="entry name" value="ALIPHATIC SULFONATES-BINDING PROTEIN-RELATED"/>
    <property type="match status" value="1"/>
</dbReference>
<keyword evidence="5" id="KW-1003">Cell membrane</keyword>
<dbReference type="InterPro" id="IPR044527">
    <property type="entry name" value="NrtA/CpmA_ABC-bd_dom"/>
</dbReference>
<keyword evidence="7 9" id="KW-0732">Signal</keyword>
<dbReference type="SUPFAM" id="SSF53850">
    <property type="entry name" value="Periplasmic binding protein-like II"/>
    <property type="match status" value="1"/>
</dbReference>
<evidence type="ECO:0000256" key="5">
    <source>
        <dbReference type="ARBA" id="ARBA00022475"/>
    </source>
</evidence>
<evidence type="ECO:0000256" key="2">
    <source>
        <dbReference type="ARBA" id="ARBA00004533"/>
    </source>
</evidence>
<comment type="subcellular location">
    <subcellularLocation>
        <location evidence="2">Cell inner membrane</location>
    </subcellularLocation>
    <subcellularLocation>
        <location evidence="1">Periplasm</location>
    </subcellularLocation>
</comment>
<dbReference type="Proteomes" id="UP001267290">
    <property type="component" value="Unassembled WGS sequence"/>
</dbReference>
<dbReference type="Pfam" id="PF13379">
    <property type="entry name" value="NMT1_2"/>
    <property type="match status" value="1"/>
</dbReference>
<feature type="signal peptide" evidence="9">
    <location>
        <begin position="1"/>
        <end position="21"/>
    </location>
</feature>
<evidence type="ECO:0000256" key="3">
    <source>
        <dbReference type="ARBA" id="ARBA00010742"/>
    </source>
</evidence>
<protein>
    <submittedName>
        <fullName evidence="10">NitT/TauT family transport system substrate-binding protein</fullName>
    </submittedName>
</protein>
<comment type="caution">
    <text evidence="10">The sequence shown here is derived from an EMBL/GenBank/DDBJ whole genome shotgun (WGS) entry which is preliminary data.</text>
</comment>
<gene>
    <name evidence="10" type="ORF">J2736_001560</name>
</gene>
<dbReference type="Gene3D" id="3.40.190.10">
    <property type="entry name" value="Periplasmic binding protein-like II"/>
    <property type="match status" value="2"/>
</dbReference>
<name>A0ABU1NSC0_9BACL</name>
<dbReference type="CDD" id="cd13553">
    <property type="entry name" value="PBP2_NrtA_CpmA_like"/>
    <property type="match status" value="1"/>
</dbReference>
<dbReference type="EMBL" id="JAVDSB010000001">
    <property type="protein sequence ID" value="MDR6550377.1"/>
    <property type="molecule type" value="Genomic_DNA"/>
</dbReference>
<accession>A0ABU1NSC0</accession>
<dbReference type="PANTHER" id="PTHR30024:SF47">
    <property type="entry name" value="TAURINE-BINDING PERIPLASMIC PROTEIN"/>
    <property type="match status" value="1"/>
</dbReference>
<comment type="similarity">
    <text evidence="3">Belongs to the bacterial solute-binding protein SsuA/TauA family.</text>
</comment>
<evidence type="ECO:0000256" key="1">
    <source>
        <dbReference type="ARBA" id="ARBA00004418"/>
    </source>
</evidence>
<dbReference type="PROSITE" id="PS51257">
    <property type="entry name" value="PROKAR_LIPOPROTEIN"/>
    <property type="match status" value="1"/>
</dbReference>
<evidence type="ECO:0000313" key="11">
    <source>
        <dbReference type="Proteomes" id="UP001267290"/>
    </source>
</evidence>
<dbReference type="InterPro" id="IPR010067">
    <property type="entry name" value="ABC_SsuA_sub-bd"/>
</dbReference>
<evidence type="ECO:0000256" key="9">
    <source>
        <dbReference type="SAM" id="SignalP"/>
    </source>
</evidence>
<sequence>MKKFRSFLLVVFLLTTTLLSACGIGAAGGNKEQASAASSSQPAEPSTVKIGLLKNVTHAPAFVAIKNGYFQKHFGNNIKVEVVGFDNGSDFSTAMATGQIDIGFVGPSPVTNQYVRSKNIKIISGSNNGGAVLVARNDSGISSVKDLVGKTAVIPTKGSTNEISLRLLLEQEGLKVTTDTSGVQLITMAPADTLVAMKQKQVDVALLPEPWGTQIVGEGIGKIVVDWNKIPPNDGDYPLTILVANDKFLKEHRNEAKAAIRANSEAIEFIQKNPEESYKLVSDELKELTGKGLALELIKAALDHLRLTTDVDKASLETMAKVAIDAGYIKGIEKNSLDLSDMLDLSLLQEVKSGK</sequence>
<keyword evidence="8" id="KW-0472">Membrane</keyword>
<proteinExistence type="inferred from homology"/>
<keyword evidence="4" id="KW-0813">Transport</keyword>
<evidence type="ECO:0000256" key="8">
    <source>
        <dbReference type="ARBA" id="ARBA00023136"/>
    </source>
</evidence>
<dbReference type="NCBIfam" id="TIGR01728">
    <property type="entry name" value="SsuA_fam"/>
    <property type="match status" value="1"/>
</dbReference>
<reference evidence="10 11" key="1">
    <citation type="submission" date="2023-07" db="EMBL/GenBank/DDBJ databases">
        <title>Sorghum-associated microbial communities from plants grown in Nebraska, USA.</title>
        <authorList>
            <person name="Schachtman D."/>
        </authorList>
    </citation>
    <scope>NUCLEOTIDE SEQUENCE [LARGE SCALE GENOMIC DNA]</scope>
    <source>
        <strain evidence="10 11">CC258</strain>
    </source>
</reference>
<organism evidence="10 11">
    <name type="scientific">Paenibacillus qinlingensis</name>
    <dbReference type="NCBI Taxonomy" id="1837343"/>
    <lineage>
        <taxon>Bacteria</taxon>
        <taxon>Bacillati</taxon>
        <taxon>Bacillota</taxon>
        <taxon>Bacilli</taxon>
        <taxon>Bacillales</taxon>
        <taxon>Paenibacillaceae</taxon>
        <taxon>Paenibacillus</taxon>
    </lineage>
</organism>
<keyword evidence="11" id="KW-1185">Reference proteome</keyword>
<evidence type="ECO:0000256" key="4">
    <source>
        <dbReference type="ARBA" id="ARBA00022448"/>
    </source>
</evidence>
<feature type="chain" id="PRO_5045095660" evidence="9">
    <location>
        <begin position="22"/>
        <end position="355"/>
    </location>
</feature>
<dbReference type="RefSeq" id="WP_310224985.1">
    <property type="nucleotide sequence ID" value="NZ_JAVDSB010000001.1"/>
</dbReference>
<evidence type="ECO:0000256" key="6">
    <source>
        <dbReference type="ARBA" id="ARBA00022519"/>
    </source>
</evidence>